<dbReference type="Proteomes" id="UP001596166">
    <property type="component" value="Unassembled WGS sequence"/>
</dbReference>
<protein>
    <submittedName>
        <fullName evidence="2">Uncharacterized protein</fullName>
    </submittedName>
</protein>
<evidence type="ECO:0000256" key="1">
    <source>
        <dbReference type="SAM" id="MobiDB-lite"/>
    </source>
</evidence>
<dbReference type="RefSeq" id="WP_376999638.1">
    <property type="nucleotide sequence ID" value="NZ_JBHSLC010000115.1"/>
</dbReference>
<sequence length="73" mass="8053">MIGRPTSNPFAAAKRNAAPELQTSSLEQACTHFARKPKLPIEARDRLKLAYAAAHGRFAPGNRVGWILRKGNR</sequence>
<gene>
    <name evidence="2" type="ORF">ACFPMG_31515</name>
</gene>
<evidence type="ECO:0000313" key="2">
    <source>
        <dbReference type="EMBL" id="MFC5359535.1"/>
    </source>
</evidence>
<keyword evidence="3" id="KW-1185">Reference proteome</keyword>
<name>A0ABW0GEN3_9PROT</name>
<organism evidence="2 3">
    <name type="scientific">Azospirillum himalayense</name>
    <dbReference type="NCBI Taxonomy" id="654847"/>
    <lineage>
        <taxon>Bacteria</taxon>
        <taxon>Pseudomonadati</taxon>
        <taxon>Pseudomonadota</taxon>
        <taxon>Alphaproteobacteria</taxon>
        <taxon>Rhodospirillales</taxon>
        <taxon>Azospirillaceae</taxon>
        <taxon>Azospirillum</taxon>
    </lineage>
</organism>
<accession>A0ABW0GEN3</accession>
<proteinExistence type="predicted"/>
<dbReference type="EMBL" id="JBHSLC010000115">
    <property type="protein sequence ID" value="MFC5359535.1"/>
    <property type="molecule type" value="Genomic_DNA"/>
</dbReference>
<reference evidence="3" key="1">
    <citation type="journal article" date="2019" name="Int. J. Syst. Evol. Microbiol.">
        <title>The Global Catalogue of Microorganisms (GCM) 10K type strain sequencing project: providing services to taxonomists for standard genome sequencing and annotation.</title>
        <authorList>
            <consortium name="The Broad Institute Genomics Platform"/>
            <consortium name="The Broad Institute Genome Sequencing Center for Infectious Disease"/>
            <person name="Wu L."/>
            <person name="Ma J."/>
        </authorList>
    </citation>
    <scope>NUCLEOTIDE SEQUENCE [LARGE SCALE GENOMIC DNA]</scope>
    <source>
        <strain evidence="3">CCUG 58760</strain>
    </source>
</reference>
<comment type="caution">
    <text evidence="2">The sequence shown here is derived from an EMBL/GenBank/DDBJ whole genome shotgun (WGS) entry which is preliminary data.</text>
</comment>
<evidence type="ECO:0000313" key="3">
    <source>
        <dbReference type="Proteomes" id="UP001596166"/>
    </source>
</evidence>
<feature type="region of interest" description="Disordered" evidence="1">
    <location>
        <begin position="1"/>
        <end position="22"/>
    </location>
</feature>